<feature type="region of interest" description="Disordered" evidence="7">
    <location>
        <begin position="454"/>
        <end position="496"/>
    </location>
</feature>
<dbReference type="GO" id="GO:0016757">
    <property type="term" value="F:glycosyltransferase activity"/>
    <property type="evidence" value="ECO:0007669"/>
    <property type="project" value="UniProtKB-KW"/>
</dbReference>
<name>A0ABW5XHJ2_9MICO</name>
<evidence type="ECO:0000256" key="7">
    <source>
        <dbReference type="SAM" id="MobiDB-lite"/>
    </source>
</evidence>
<comment type="subcellular location">
    <subcellularLocation>
        <location evidence="1">Membrane</location>
        <topology evidence="1">Multi-pass membrane protein</topology>
    </subcellularLocation>
</comment>
<feature type="transmembrane region" description="Helical" evidence="8">
    <location>
        <begin position="29"/>
        <end position="48"/>
    </location>
</feature>
<evidence type="ECO:0000313" key="10">
    <source>
        <dbReference type="Proteomes" id="UP001597391"/>
    </source>
</evidence>
<keyword evidence="10" id="KW-1185">Reference proteome</keyword>
<dbReference type="Proteomes" id="UP001597391">
    <property type="component" value="Unassembled WGS sequence"/>
</dbReference>
<dbReference type="InterPro" id="IPR029044">
    <property type="entry name" value="Nucleotide-diphossugar_trans"/>
</dbReference>
<dbReference type="PANTHER" id="PTHR43867">
    <property type="entry name" value="CELLULOSE SYNTHASE CATALYTIC SUBUNIT A [UDP-FORMING]"/>
    <property type="match status" value="1"/>
</dbReference>
<evidence type="ECO:0000256" key="8">
    <source>
        <dbReference type="SAM" id="Phobius"/>
    </source>
</evidence>
<reference evidence="10" key="1">
    <citation type="journal article" date="2019" name="Int. J. Syst. Evol. Microbiol.">
        <title>The Global Catalogue of Microorganisms (GCM) 10K type strain sequencing project: providing services to taxonomists for standard genome sequencing and annotation.</title>
        <authorList>
            <consortium name="The Broad Institute Genomics Platform"/>
            <consortium name="The Broad Institute Genome Sequencing Center for Infectious Disease"/>
            <person name="Wu L."/>
            <person name="Ma J."/>
        </authorList>
    </citation>
    <scope>NUCLEOTIDE SEQUENCE [LARGE SCALE GENOMIC DNA]</scope>
    <source>
        <strain evidence="10">KCTC 33576</strain>
    </source>
</reference>
<evidence type="ECO:0000256" key="1">
    <source>
        <dbReference type="ARBA" id="ARBA00004141"/>
    </source>
</evidence>
<keyword evidence="4 8" id="KW-0812">Transmembrane</keyword>
<accession>A0ABW5XHJ2</accession>
<sequence length="496" mass="55686">MNSLSWLRTALAFVAELYAGLPIWAIPLFWVALFMILTSFVSLGVLLFKTQRQFAHALNLKRKQIDPAEHEADFLWVFMVPALNEAVTIADSVQRLNQVDVTHARILVINDGSDDDTGEILAALQNEIERLTVLTRVHPNARQGKSEALNDAWRFLHSRVLSEGIYKDWDPHKVIVTIVDADGRLDPTAGRVARHFTNSLVGGVQSQVRIYNRTSLLTLAQDIEFGVFGTIFQLGRTGWGTANMGGNGQFNRLAALDSVAVPDPHGRVGPWASGRLTEDQDIGLRMMHAGWRGEQSTEVTINQQGLNSLRALMRQRTRWSQGTWQVFDLIRPSLRNRGLPFSAKLDQFWYLLTPLVQAWLGMVLVMSFAFLALQIVEPRWSILFAIILYTFAAMPSMVGVLFTRRRRGLKGFLINVLFAHVYLMYSWIIYPVVYRALFRQLTGARTWAKTAREQIAPDDEATDAPAAPGTPGEIEPPHPTIDIPAPNASKETRPLP</sequence>
<feature type="transmembrane region" description="Helical" evidence="8">
    <location>
        <begin position="348"/>
        <end position="376"/>
    </location>
</feature>
<organism evidence="9 10">
    <name type="scientific">Populibacterium corticicola</name>
    <dbReference type="NCBI Taxonomy" id="1812826"/>
    <lineage>
        <taxon>Bacteria</taxon>
        <taxon>Bacillati</taxon>
        <taxon>Actinomycetota</taxon>
        <taxon>Actinomycetes</taxon>
        <taxon>Micrococcales</taxon>
        <taxon>Jonesiaceae</taxon>
        <taxon>Populibacterium</taxon>
    </lineage>
</organism>
<gene>
    <name evidence="9" type="ORF">ACFSYH_09120</name>
</gene>
<evidence type="ECO:0000313" key="9">
    <source>
        <dbReference type="EMBL" id="MFD2840731.1"/>
    </source>
</evidence>
<dbReference type="InterPro" id="IPR050321">
    <property type="entry name" value="Glycosyltr_2/OpgH_subfam"/>
</dbReference>
<protein>
    <submittedName>
        <fullName evidence="9">Glycosyltransferase</fullName>
        <ecNumber evidence="9">2.4.-.-</ecNumber>
    </submittedName>
</protein>
<dbReference type="RefSeq" id="WP_377466608.1">
    <property type="nucleotide sequence ID" value="NZ_JBHUOP010000003.1"/>
</dbReference>
<comment type="caution">
    <text evidence="9">The sequence shown here is derived from an EMBL/GenBank/DDBJ whole genome shotgun (WGS) entry which is preliminary data.</text>
</comment>
<keyword evidence="3 9" id="KW-0808">Transferase</keyword>
<evidence type="ECO:0000256" key="4">
    <source>
        <dbReference type="ARBA" id="ARBA00022692"/>
    </source>
</evidence>
<evidence type="ECO:0000256" key="6">
    <source>
        <dbReference type="ARBA" id="ARBA00023136"/>
    </source>
</evidence>
<dbReference type="Pfam" id="PF13641">
    <property type="entry name" value="Glyco_tranf_2_3"/>
    <property type="match status" value="1"/>
</dbReference>
<dbReference type="SUPFAM" id="SSF53448">
    <property type="entry name" value="Nucleotide-diphospho-sugar transferases"/>
    <property type="match status" value="1"/>
</dbReference>
<dbReference type="EC" id="2.4.-.-" evidence="9"/>
<keyword evidence="6 8" id="KW-0472">Membrane</keyword>
<feature type="transmembrane region" description="Helical" evidence="8">
    <location>
        <begin position="412"/>
        <end position="430"/>
    </location>
</feature>
<evidence type="ECO:0000256" key="5">
    <source>
        <dbReference type="ARBA" id="ARBA00022989"/>
    </source>
</evidence>
<keyword evidence="2 9" id="KW-0328">Glycosyltransferase</keyword>
<dbReference type="EMBL" id="JBHUOP010000003">
    <property type="protein sequence ID" value="MFD2840731.1"/>
    <property type="molecule type" value="Genomic_DNA"/>
</dbReference>
<feature type="transmembrane region" description="Helical" evidence="8">
    <location>
        <begin position="382"/>
        <end position="403"/>
    </location>
</feature>
<feature type="compositionally biased region" description="Low complexity" evidence="7">
    <location>
        <begin position="463"/>
        <end position="473"/>
    </location>
</feature>
<dbReference type="PANTHER" id="PTHR43867:SF2">
    <property type="entry name" value="CELLULOSE SYNTHASE CATALYTIC SUBUNIT A [UDP-FORMING]"/>
    <property type="match status" value="1"/>
</dbReference>
<evidence type="ECO:0000256" key="2">
    <source>
        <dbReference type="ARBA" id="ARBA00022676"/>
    </source>
</evidence>
<keyword evidence="5 8" id="KW-1133">Transmembrane helix</keyword>
<proteinExistence type="predicted"/>
<dbReference type="Gene3D" id="3.90.550.10">
    <property type="entry name" value="Spore Coat Polysaccharide Biosynthesis Protein SpsA, Chain A"/>
    <property type="match status" value="1"/>
</dbReference>
<evidence type="ECO:0000256" key="3">
    <source>
        <dbReference type="ARBA" id="ARBA00022679"/>
    </source>
</evidence>